<feature type="domain" description="Transposase IS116/IS110/IS902 C-terminal" evidence="2">
    <location>
        <begin position="209"/>
        <end position="291"/>
    </location>
</feature>
<dbReference type="EMBL" id="CP029425">
    <property type="protein sequence ID" value="AWL94599.1"/>
    <property type="molecule type" value="Genomic_DNA"/>
</dbReference>
<dbReference type="InterPro" id="IPR002525">
    <property type="entry name" value="Transp_IS110-like_N"/>
</dbReference>
<sequence length="339" mass="37437">MVERTSGSHHKGGSRKMAKRNTICAGIDTSKDKLDVALDGSSEELQVKNTAEGHQELVEWLKRHKVKRVGIEASGGYEQAAVAELRRQRFVVIVFQPIQVRAYATFHLQRAKNDKMDAALIAACTAAVKKIHPAPDPRLQPFAVHLTMIDQIKEDIAKLKNRLESCPDERIQKFWKEQIALLAKHRRAEFKALVAAIRKHRDLAARLDLIYSVGGSGLPTAVAILIRMPEIGQITREQAAALTGLAPYDDDSGKHVGARRIDGGRQRLRQALYTAALPASFRWNPQLMALYSRLIAAGKGHKRALVACARKLIVIINAVVARGTPWVAEPPRTASVSVT</sequence>
<dbReference type="GO" id="GO:0003677">
    <property type="term" value="F:DNA binding"/>
    <property type="evidence" value="ECO:0007669"/>
    <property type="project" value="InterPro"/>
</dbReference>
<dbReference type="GO" id="GO:0004803">
    <property type="term" value="F:transposase activity"/>
    <property type="evidence" value="ECO:0007669"/>
    <property type="project" value="InterPro"/>
</dbReference>
<evidence type="ECO:0000313" key="4">
    <source>
        <dbReference type="EMBL" id="AWL92571.1"/>
    </source>
</evidence>
<dbReference type="EMBL" id="CP029425">
    <property type="protein sequence ID" value="AWL92535.1"/>
    <property type="molecule type" value="Genomic_DNA"/>
</dbReference>
<dbReference type="PANTHER" id="PTHR33055">
    <property type="entry name" value="TRANSPOSASE FOR INSERTION SEQUENCE ELEMENT IS1111A"/>
    <property type="match status" value="1"/>
</dbReference>
<dbReference type="KEGG" id="bot:CIT37_22370"/>
<dbReference type="Proteomes" id="UP000215703">
    <property type="component" value="Chromosome"/>
</dbReference>
<evidence type="ECO:0000259" key="2">
    <source>
        <dbReference type="Pfam" id="PF02371"/>
    </source>
</evidence>
<name>A0A2U8P479_9BRAD</name>
<dbReference type="GO" id="GO:0006313">
    <property type="term" value="P:DNA transposition"/>
    <property type="evidence" value="ECO:0007669"/>
    <property type="project" value="InterPro"/>
</dbReference>
<dbReference type="OrthoDB" id="8261795at2"/>
<dbReference type="AlphaFoldDB" id="A0A2U8P479"/>
<dbReference type="KEGG" id="bot:CIT37_23445"/>
<protein>
    <submittedName>
        <fullName evidence="3">IS110 family transposase</fullName>
    </submittedName>
</protein>
<dbReference type="InterPro" id="IPR003346">
    <property type="entry name" value="Transposase_20"/>
</dbReference>
<dbReference type="InterPro" id="IPR047650">
    <property type="entry name" value="Transpos_IS110"/>
</dbReference>
<reference evidence="3 9" key="1">
    <citation type="journal article" date="2014" name="Int. J. Syst. Evol. Microbiol.">
        <title>Bradyrhizobium ottawaense sp. nov., a symbiotic nitrogen fixing bacterium from root nodules of soybeans in Canada.</title>
        <authorList>
            <person name="Yu X."/>
            <person name="Cloutier S."/>
            <person name="Tambong J.T."/>
            <person name="Bromfield E.S."/>
        </authorList>
    </citation>
    <scope>NUCLEOTIDE SEQUENCE [LARGE SCALE GENOMIC DNA]</scope>
    <source>
        <strain evidence="3 9">OO99</strain>
    </source>
</reference>
<evidence type="ECO:0000313" key="6">
    <source>
        <dbReference type="EMBL" id="AWL94780.1"/>
    </source>
</evidence>
<evidence type="ECO:0000313" key="3">
    <source>
        <dbReference type="EMBL" id="AWL92535.1"/>
    </source>
</evidence>
<evidence type="ECO:0000313" key="8">
    <source>
        <dbReference type="EMBL" id="AWL97428.1"/>
    </source>
</evidence>
<dbReference type="Pfam" id="PF01548">
    <property type="entry name" value="DEDD_Tnp_IS110"/>
    <property type="match status" value="1"/>
</dbReference>
<reference evidence="3" key="3">
    <citation type="journal article" date="2018" name="Microbiol. Resour. Announc.">
        <title>Complete Genome Sequence of Bradyrhizobium ottawaense OO99(T), an Efficient Nitrogen-Fixing Symbiont of Soybean.</title>
        <authorList>
            <person name="Nguyen H.D.T."/>
            <person name="Cloutier S."/>
            <person name="Bromfield E.S.P."/>
        </authorList>
    </citation>
    <scope>NUCLEOTIDE SEQUENCE</scope>
    <source>
        <strain evidence="3">OO99</strain>
    </source>
</reference>
<dbReference type="PANTHER" id="PTHR33055:SF3">
    <property type="entry name" value="PUTATIVE TRANSPOSASE FOR IS117-RELATED"/>
    <property type="match status" value="1"/>
</dbReference>
<organism evidence="3 9">
    <name type="scientific">Bradyrhizobium ottawaense</name>
    <dbReference type="NCBI Taxonomy" id="931866"/>
    <lineage>
        <taxon>Bacteria</taxon>
        <taxon>Pseudomonadati</taxon>
        <taxon>Pseudomonadota</taxon>
        <taxon>Alphaproteobacteria</taxon>
        <taxon>Hyphomicrobiales</taxon>
        <taxon>Nitrobacteraceae</taxon>
        <taxon>Bradyrhizobium</taxon>
    </lineage>
</organism>
<dbReference type="KEGG" id="bot:CIT37_10385"/>
<dbReference type="Pfam" id="PF02371">
    <property type="entry name" value="Transposase_20"/>
    <property type="match status" value="1"/>
</dbReference>
<evidence type="ECO:0000313" key="5">
    <source>
        <dbReference type="EMBL" id="AWL94599.1"/>
    </source>
</evidence>
<reference evidence="3 9" key="2">
    <citation type="journal article" date="2017" name="Syst. Appl. Microbiol.">
        <title>Soybeans inoculated with root zone soils of Canadian native legumes harbour diverse and novel Bradyrhizobium spp. that possess agricultural potential.</title>
        <authorList>
            <person name="Bromfield E.S.P."/>
            <person name="Cloutier S."/>
            <person name="Tambong J.T."/>
            <person name="Tran Thi T.V."/>
        </authorList>
    </citation>
    <scope>NUCLEOTIDE SEQUENCE [LARGE SCALE GENOMIC DNA]</scope>
    <source>
        <strain evidence="3 9">OO99</strain>
    </source>
</reference>
<dbReference type="KEGG" id="bot:CIT37_38905"/>
<feature type="domain" description="Transposase IS110-like N-terminal" evidence="1">
    <location>
        <begin position="25"/>
        <end position="166"/>
    </location>
</feature>
<dbReference type="KEGG" id="bot:CIT37_29255"/>
<evidence type="ECO:0000313" key="9">
    <source>
        <dbReference type="Proteomes" id="UP000215703"/>
    </source>
</evidence>
<evidence type="ECO:0000259" key="1">
    <source>
        <dbReference type="Pfam" id="PF01548"/>
    </source>
</evidence>
<accession>A0A2U8P479</accession>
<proteinExistence type="predicted"/>
<dbReference type="KEGG" id="bot:CIT37_10180"/>
<dbReference type="EMBL" id="CP029425">
    <property type="protein sequence ID" value="AWL97428.1"/>
    <property type="molecule type" value="Genomic_DNA"/>
</dbReference>
<evidence type="ECO:0000313" key="7">
    <source>
        <dbReference type="EMBL" id="AWL95772.1"/>
    </source>
</evidence>
<dbReference type="EMBL" id="CP029425">
    <property type="protein sequence ID" value="AWL94780.1"/>
    <property type="molecule type" value="Genomic_DNA"/>
</dbReference>
<dbReference type="NCBIfam" id="NF033542">
    <property type="entry name" value="transpos_IS110"/>
    <property type="match status" value="1"/>
</dbReference>
<gene>
    <name evidence="3" type="ORF">CIT37_10180</name>
    <name evidence="4" type="ORF">CIT37_10385</name>
    <name evidence="5" type="ORF">CIT37_22370</name>
    <name evidence="6" type="ORF">CIT37_23445</name>
    <name evidence="7" type="ORF">CIT37_29255</name>
    <name evidence="8" type="ORF">CIT37_38905</name>
</gene>
<dbReference type="EMBL" id="CP029425">
    <property type="protein sequence ID" value="AWL95772.1"/>
    <property type="molecule type" value="Genomic_DNA"/>
</dbReference>
<dbReference type="EMBL" id="CP029425">
    <property type="protein sequence ID" value="AWL92571.1"/>
    <property type="molecule type" value="Genomic_DNA"/>
</dbReference>